<dbReference type="STRING" id="28442.SAMN05443574_12623"/>
<name>A0A1H3AME1_HALVA</name>
<protein>
    <recommendedName>
        <fullName evidence="3">Sulfatase</fullName>
    </recommendedName>
</protein>
<gene>
    <name evidence="1" type="ORF">SAMN05443574_12623</name>
</gene>
<dbReference type="RefSeq" id="WP_004515733.1">
    <property type="nucleotide sequence ID" value="NZ_FNOF01000026.1"/>
</dbReference>
<evidence type="ECO:0008006" key="3">
    <source>
        <dbReference type="Google" id="ProtNLM"/>
    </source>
</evidence>
<sequence length="290" mass="32959">MTESPTADTSASEQLSYRLRKWLLQQGTSTAGANQHQRIAESDWDILIILDACRLDTCRNAVDWPVQEVTTPASCTPDWLAAAEDRNLFAGKTVLTANPQYKKFEFEADSLEHFWQSHWDERRQTVLPEPILERVTEHVSRDAPPVIAHLQQPHWPYVARIEDEWELAYPDLGPWTDGDEEIAGMQVAMARGKIDVERAYNAYRASVRSIWRTLLPAIESWVADSHTVVVTADHGEVFGRFTEARMYEHPCKVGIRPLTAVPWVEFTSSQPETVDNGTVKDRLEALGYAE</sequence>
<organism evidence="1 2">
    <name type="scientific">Haloarcula vallismortis</name>
    <name type="common">Halobacterium vallismortis</name>
    <dbReference type="NCBI Taxonomy" id="28442"/>
    <lineage>
        <taxon>Archaea</taxon>
        <taxon>Methanobacteriati</taxon>
        <taxon>Methanobacteriota</taxon>
        <taxon>Stenosarchaea group</taxon>
        <taxon>Halobacteria</taxon>
        <taxon>Halobacteriales</taxon>
        <taxon>Haloarculaceae</taxon>
        <taxon>Haloarcula</taxon>
    </lineage>
</organism>
<dbReference type="EMBL" id="FNOF01000026">
    <property type="protein sequence ID" value="SDX30324.1"/>
    <property type="molecule type" value="Genomic_DNA"/>
</dbReference>
<evidence type="ECO:0000313" key="1">
    <source>
        <dbReference type="EMBL" id="SDX30324.1"/>
    </source>
</evidence>
<dbReference type="AlphaFoldDB" id="A0A1H3AME1"/>
<reference evidence="1 2" key="1">
    <citation type="submission" date="2016-10" db="EMBL/GenBank/DDBJ databases">
        <authorList>
            <person name="de Groot N.N."/>
        </authorList>
    </citation>
    <scope>NUCLEOTIDE SEQUENCE [LARGE SCALE GENOMIC DNA]</scope>
    <source>
        <strain evidence="1 2">DSM 3756</strain>
    </source>
</reference>
<dbReference type="Proteomes" id="UP000182573">
    <property type="component" value="Unassembled WGS sequence"/>
</dbReference>
<dbReference type="Gene3D" id="3.40.720.10">
    <property type="entry name" value="Alkaline Phosphatase, subunit A"/>
    <property type="match status" value="1"/>
</dbReference>
<accession>A0A1H3AME1</accession>
<proteinExistence type="predicted"/>
<dbReference type="SUPFAM" id="SSF53649">
    <property type="entry name" value="Alkaline phosphatase-like"/>
    <property type="match status" value="1"/>
</dbReference>
<evidence type="ECO:0000313" key="2">
    <source>
        <dbReference type="Proteomes" id="UP000182573"/>
    </source>
</evidence>
<dbReference type="InterPro" id="IPR017850">
    <property type="entry name" value="Alkaline_phosphatase_core_sf"/>
</dbReference>